<dbReference type="Proteomes" id="UP001158576">
    <property type="component" value="Chromosome 1"/>
</dbReference>
<dbReference type="PANTHER" id="PTHR24637">
    <property type="entry name" value="COLLAGEN"/>
    <property type="match status" value="1"/>
</dbReference>
<protein>
    <submittedName>
        <fullName evidence="2">Oidioi.mRNA.OKI2018_I69.chr1.g3022.t1.cds</fullName>
    </submittedName>
</protein>
<evidence type="ECO:0000256" key="1">
    <source>
        <dbReference type="SAM" id="MobiDB-lite"/>
    </source>
</evidence>
<organism evidence="2 3">
    <name type="scientific">Oikopleura dioica</name>
    <name type="common">Tunicate</name>
    <dbReference type="NCBI Taxonomy" id="34765"/>
    <lineage>
        <taxon>Eukaryota</taxon>
        <taxon>Metazoa</taxon>
        <taxon>Chordata</taxon>
        <taxon>Tunicata</taxon>
        <taxon>Appendicularia</taxon>
        <taxon>Copelata</taxon>
        <taxon>Oikopleuridae</taxon>
        <taxon>Oikopleura</taxon>
    </lineage>
</organism>
<proteinExistence type="predicted"/>
<dbReference type="PANTHER" id="PTHR24637:SF421">
    <property type="entry name" value="CUTICLE COLLAGEN DPY-2"/>
    <property type="match status" value="1"/>
</dbReference>
<dbReference type="EMBL" id="OU015566">
    <property type="protein sequence ID" value="CAG5106837.1"/>
    <property type="molecule type" value="Genomic_DNA"/>
</dbReference>
<gene>
    <name evidence="2" type="ORF">OKIOD_LOCUS11787</name>
</gene>
<sequence>MKLKEQNQNIKKLDKISKGYLKNSILILAFDEGSYLEHICGQLKSIEVLPIFPKTMKRKLPSEISNKESLIVHSETSGLAVHVDRLARHLAGCPEMCQKRCIREPGFQAPQVCTRNDVQIGRNRKCCGPTGPDGQTGPRGELGPEGCQGEPGEFGENGEDGPKGFPGLRGEPGIRGRSGPSGTPGVDGYPGIPGEVGPDGPEGNAGEPGTAGYKGFKGPQGPQGPPGPPGEVGDKGDKGYPGDMGAYGPPGGDATPWHEVDEETKQRLFEEALTDLLENDYEVKMHLKHIVQYLPREKYCDCKNNFF</sequence>
<evidence type="ECO:0000313" key="2">
    <source>
        <dbReference type="EMBL" id="CAG5106837.1"/>
    </source>
</evidence>
<keyword evidence="3" id="KW-1185">Reference proteome</keyword>
<feature type="region of interest" description="Disordered" evidence="1">
    <location>
        <begin position="124"/>
        <end position="256"/>
    </location>
</feature>
<dbReference type="InterPro" id="IPR008160">
    <property type="entry name" value="Collagen"/>
</dbReference>
<reference evidence="2 3" key="1">
    <citation type="submission" date="2021-04" db="EMBL/GenBank/DDBJ databases">
        <authorList>
            <person name="Bliznina A."/>
        </authorList>
    </citation>
    <scope>NUCLEOTIDE SEQUENCE [LARGE SCALE GENOMIC DNA]</scope>
</reference>
<accession>A0ABN7SSX3</accession>
<name>A0ABN7SSX3_OIKDI</name>
<dbReference type="Pfam" id="PF01391">
    <property type="entry name" value="Collagen"/>
    <property type="match status" value="1"/>
</dbReference>
<evidence type="ECO:0000313" key="3">
    <source>
        <dbReference type="Proteomes" id="UP001158576"/>
    </source>
</evidence>